<protein>
    <submittedName>
        <fullName evidence="2">PA-phosphatase</fullName>
    </submittedName>
</protein>
<keyword evidence="1" id="KW-0812">Transmembrane</keyword>
<reference evidence="2 3" key="1">
    <citation type="submission" date="2021-06" db="EMBL/GenBank/DDBJ databases">
        <title>44 bacteria genomes isolated from Dapeng, Shenzhen.</title>
        <authorList>
            <person name="Zheng W."/>
            <person name="Yu S."/>
            <person name="Huang Y."/>
        </authorList>
    </citation>
    <scope>NUCLEOTIDE SEQUENCE [LARGE SCALE GENOMIC DNA]</scope>
    <source>
        <strain evidence="2 3">DP5N14-6</strain>
    </source>
</reference>
<dbReference type="Proteomes" id="UP000766609">
    <property type="component" value="Unassembled WGS sequence"/>
</dbReference>
<name>A0ABS7N9B5_9BACT</name>
<accession>A0ABS7N9B5</accession>
<evidence type="ECO:0000256" key="1">
    <source>
        <dbReference type="SAM" id="Phobius"/>
    </source>
</evidence>
<keyword evidence="3" id="KW-1185">Reference proteome</keyword>
<evidence type="ECO:0000313" key="3">
    <source>
        <dbReference type="Proteomes" id="UP000766609"/>
    </source>
</evidence>
<gene>
    <name evidence="2" type="ORF">KUV23_18200</name>
</gene>
<keyword evidence="1" id="KW-1133">Transmembrane helix</keyword>
<feature type="transmembrane region" description="Helical" evidence="1">
    <location>
        <begin position="185"/>
        <end position="205"/>
    </location>
</feature>
<sequence>MERAIALVISIVFQPLIVPTLVFGLILFGVPEASSVPASFKLRIFYLIVLSTLVIPMLTIFGLRLSGTVKSLHMHTIKDRAIPFSVTTVYFLMTVYFMFKINELDPILWQSLGVIALVVLVLTVVTFFWKMSAHMTGIGGLVAIVVVLGLKFTNFQVLYPLLLSLLLSGVVGSSRLYLDAHKPVEIYAGFIFGFLACFVGFLWVWA</sequence>
<comment type="caution">
    <text evidence="2">The sequence shown here is derived from an EMBL/GenBank/DDBJ whole genome shotgun (WGS) entry which is preliminary data.</text>
</comment>
<dbReference type="EMBL" id="JAHVHP010000004">
    <property type="protein sequence ID" value="MBY5952919.1"/>
    <property type="molecule type" value="Genomic_DNA"/>
</dbReference>
<proteinExistence type="predicted"/>
<keyword evidence="1" id="KW-0472">Membrane</keyword>
<feature type="transmembrane region" description="Helical" evidence="1">
    <location>
        <begin position="107"/>
        <end position="128"/>
    </location>
</feature>
<evidence type="ECO:0000313" key="2">
    <source>
        <dbReference type="EMBL" id="MBY5952919.1"/>
    </source>
</evidence>
<feature type="transmembrane region" description="Helical" evidence="1">
    <location>
        <begin position="81"/>
        <end position="101"/>
    </location>
</feature>
<feature type="transmembrane region" description="Helical" evidence="1">
    <location>
        <begin position="42"/>
        <end position="61"/>
    </location>
</feature>
<organism evidence="2 3">
    <name type="scientific">Algoriphagus marincola</name>
    <dbReference type="NCBI Taxonomy" id="264027"/>
    <lineage>
        <taxon>Bacteria</taxon>
        <taxon>Pseudomonadati</taxon>
        <taxon>Bacteroidota</taxon>
        <taxon>Cytophagia</taxon>
        <taxon>Cytophagales</taxon>
        <taxon>Cyclobacteriaceae</taxon>
        <taxon>Algoriphagus</taxon>
    </lineage>
</organism>
<dbReference type="RefSeq" id="WP_026946977.1">
    <property type="nucleotide sequence ID" value="NZ_JAHVHP010000004.1"/>
</dbReference>
<feature type="transmembrane region" description="Helical" evidence="1">
    <location>
        <begin position="135"/>
        <end position="152"/>
    </location>
</feature>
<feature type="transmembrane region" description="Helical" evidence="1">
    <location>
        <begin position="7"/>
        <end position="30"/>
    </location>
</feature>